<dbReference type="EMBL" id="NOZP01000087">
    <property type="protein sequence ID" value="OYD15705.1"/>
    <property type="molecule type" value="Genomic_DNA"/>
</dbReference>
<feature type="non-terminal residue" evidence="1">
    <location>
        <position position="1"/>
    </location>
</feature>
<sequence>DNHPWVFWSSLANGNWHIQGRHYDGTHWLPMFSIDTTATNSCPRAAVDNQNRVWVVWHKWTNNQTDIYYAYWNGSNWTDPAPITVVSADDILADITMAEDGNVWACWQSKRAGFWDIYSSHYQDGWTRPQPVTQNTTNDYDPVIAADTSGNIWIAWASDRRNYWNIYAAKTNLTGITLHPSSSILHPSRVTIGPNPFCRQTTFTGPENFQVRIYSPDGRQVAQMNSNKGKATWAPRNFRCGLYIARITSPTEQSVGKLIYLE</sequence>
<gene>
    <name evidence="1" type="ORF">CH330_04920</name>
</gene>
<reference evidence="1 2" key="1">
    <citation type="submission" date="2017-07" db="EMBL/GenBank/DDBJ databases">
        <title>Recovery of genomes from metagenomes via a dereplication, aggregation, and scoring strategy.</title>
        <authorList>
            <person name="Sieber C.M."/>
            <person name="Probst A.J."/>
            <person name="Sharrar A."/>
            <person name="Thomas B.C."/>
            <person name="Hess M."/>
            <person name="Tringe S.G."/>
            <person name="Banfield J.F."/>
        </authorList>
    </citation>
    <scope>NUCLEOTIDE SEQUENCE [LARGE SCALE GENOMIC DNA]</scope>
    <source>
        <strain evidence="1">JGI_Cruoil_03_51_56</strain>
    </source>
</reference>
<evidence type="ECO:0008006" key="3">
    <source>
        <dbReference type="Google" id="ProtNLM"/>
    </source>
</evidence>
<evidence type="ECO:0000313" key="2">
    <source>
        <dbReference type="Proteomes" id="UP000215559"/>
    </source>
</evidence>
<name>A0A235BVW6_UNCW3</name>
<dbReference type="SUPFAM" id="SSF89372">
    <property type="entry name" value="Fucose-specific lectin"/>
    <property type="match status" value="1"/>
</dbReference>
<dbReference type="InterPro" id="IPR026444">
    <property type="entry name" value="Secre_tail"/>
</dbReference>
<protein>
    <recommendedName>
        <fullName evidence="3">Secretion system C-terminal sorting domain-containing protein</fullName>
    </recommendedName>
</protein>
<dbReference type="Proteomes" id="UP000215559">
    <property type="component" value="Unassembled WGS sequence"/>
</dbReference>
<organism evidence="1 2">
    <name type="scientific">candidate division WOR-3 bacterium JGI_Cruoil_03_51_56</name>
    <dbReference type="NCBI Taxonomy" id="1973747"/>
    <lineage>
        <taxon>Bacteria</taxon>
        <taxon>Bacteria division WOR-3</taxon>
    </lineage>
</organism>
<dbReference type="AlphaFoldDB" id="A0A235BVW6"/>
<evidence type="ECO:0000313" key="1">
    <source>
        <dbReference type="EMBL" id="OYD15705.1"/>
    </source>
</evidence>
<comment type="caution">
    <text evidence="1">The sequence shown here is derived from an EMBL/GenBank/DDBJ whole genome shotgun (WGS) entry which is preliminary data.</text>
</comment>
<dbReference type="NCBIfam" id="TIGR04183">
    <property type="entry name" value="Por_Secre_tail"/>
    <property type="match status" value="1"/>
</dbReference>
<proteinExistence type="predicted"/>
<accession>A0A235BVW6</accession>